<gene>
    <name evidence="4" type="ORF">C665_17709</name>
</gene>
<dbReference type="Proteomes" id="UP000013042">
    <property type="component" value="Unassembled WGS sequence"/>
</dbReference>
<dbReference type="GO" id="GO:0016491">
    <property type="term" value="F:oxidoreductase activity"/>
    <property type="evidence" value="ECO:0007669"/>
    <property type="project" value="InterPro"/>
</dbReference>
<proteinExistence type="predicted"/>
<evidence type="ECO:0000256" key="1">
    <source>
        <dbReference type="ARBA" id="ARBA00023004"/>
    </source>
</evidence>
<dbReference type="Pfam" id="PF01568">
    <property type="entry name" value="Molydop_binding"/>
    <property type="match status" value="1"/>
</dbReference>
<keyword evidence="2" id="KW-0411">Iron-sulfur</keyword>
<keyword evidence="2" id="KW-0479">Metal-binding</keyword>
<dbReference type="EMBL" id="AMXD01000171">
    <property type="protein sequence ID" value="ENO81736.1"/>
    <property type="molecule type" value="Genomic_DNA"/>
</dbReference>
<dbReference type="AlphaFoldDB" id="N6XJ59"/>
<dbReference type="PANTHER" id="PTHR43742">
    <property type="entry name" value="TRIMETHYLAMINE-N-OXIDE REDUCTASE"/>
    <property type="match status" value="1"/>
</dbReference>
<feature type="domain" description="Molybdopterin dinucleotide-binding" evidence="3">
    <location>
        <begin position="73"/>
        <end position="182"/>
    </location>
</feature>
<feature type="non-terminal residue" evidence="4">
    <location>
        <position position="1"/>
    </location>
</feature>
<dbReference type="InterPro" id="IPR009010">
    <property type="entry name" value="Asp_de-COase-like_dom_sf"/>
</dbReference>
<dbReference type="InterPro" id="IPR006657">
    <property type="entry name" value="MoPterin_dinucl-bd_dom"/>
</dbReference>
<evidence type="ECO:0000313" key="5">
    <source>
        <dbReference type="Proteomes" id="UP000013042"/>
    </source>
</evidence>
<dbReference type="Gene3D" id="2.40.40.20">
    <property type="match status" value="1"/>
</dbReference>
<dbReference type="CDD" id="cd02786">
    <property type="entry name" value="MopB_CT_3"/>
    <property type="match status" value="1"/>
</dbReference>
<reference evidence="4 5" key="1">
    <citation type="submission" date="2012-09" db="EMBL/GenBank/DDBJ databases">
        <title>Draft Genome Sequences of 6 Strains from Genus Thauera.</title>
        <authorList>
            <person name="Liu B."/>
            <person name="Shapleigh J.P."/>
            <person name="Frostegard A.H."/>
        </authorList>
    </citation>
    <scope>NUCLEOTIDE SEQUENCE [LARGE SCALE GENOMIC DNA]</scope>
    <source>
        <strain evidence="4 5">S2</strain>
    </source>
</reference>
<keyword evidence="1" id="KW-0408">Iron</keyword>
<evidence type="ECO:0000259" key="3">
    <source>
        <dbReference type="Pfam" id="PF01568"/>
    </source>
</evidence>
<dbReference type="InterPro" id="IPR050612">
    <property type="entry name" value="Prok_Mopterin_Oxidored"/>
</dbReference>
<evidence type="ECO:0000256" key="2">
    <source>
        <dbReference type="ARBA" id="ARBA00023014"/>
    </source>
</evidence>
<comment type="caution">
    <text evidence="4">The sequence shown here is derived from an EMBL/GenBank/DDBJ whole genome shotgun (WGS) entry which is preliminary data.</text>
</comment>
<accession>N6XJ59</accession>
<dbReference type="RefSeq" id="WP_004324574.1">
    <property type="nucleotide sequence ID" value="NZ_AMXD01000171.1"/>
</dbReference>
<dbReference type="PANTHER" id="PTHR43742:SF6">
    <property type="entry name" value="OXIDOREDUCTASE YYAE-RELATED"/>
    <property type="match status" value="1"/>
</dbReference>
<dbReference type="GO" id="GO:0043546">
    <property type="term" value="F:molybdopterin cofactor binding"/>
    <property type="evidence" value="ECO:0007669"/>
    <property type="project" value="InterPro"/>
</dbReference>
<organism evidence="4 5">
    <name type="scientific">Thauera aminoaromatica S2</name>
    <dbReference type="NCBI Taxonomy" id="1234381"/>
    <lineage>
        <taxon>Bacteria</taxon>
        <taxon>Pseudomonadati</taxon>
        <taxon>Pseudomonadota</taxon>
        <taxon>Betaproteobacteria</taxon>
        <taxon>Rhodocyclales</taxon>
        <taxon>Zoogloeaceae</taxon>
        <taxon>Thauera</taxon>
    </lineage>
</organism>
<name>N6XJ59_THASP</name>
<sequence length="189" mass="19981">AGLAEGLQARGWARLALPAGHAPFADGGFRTPSGKCEFFSASLAHEGLDPLPAWHPPAESVPSNPALGARYPLALITPPARNFLNSTFANQARFLADEGGPKLEIHPEDAVARGVVEGMRLRIHNDRGDFIARAVVTTDVRPGVVCSPSVWWPKLCEGGHNANAVIAARPTDMGGGPTFYDCLVEVEPA</sequence>
<protein>
    <submittedName>
        <fullName evidence="4">Molybdopterin oxidoreductase</fullName>
    </submittedName>
</protein>
<dbReference type="GO" id="GO:0051536">
    <property type="term" value="F:iron-sulfur cluster binding"/>
    <property type="evidence" value="ECO:0007669"/>
    <property type="project" value="UniProtKB-KW"/>
</dbReference>
<dbReference type="SUPFAM" id="SSF50692">
    <property type="entry name" value="ADC-like"/>
    <property type="match status" value="1"/>
</dbReference>
<dbReference type="InterPro" id="IPR037920">
    <property type="entry name" value="YoaE_C"/>
</dbReference>
<evidence type="ECO:0000313" key="4">
    <source>
        <dbReference type="EMBL" id="ENO81736.1"/>
    </source>
</evidence>